<dbReference type="SUPFAM" id="SSF46894">
    <property type="entry name" value="C-terminal effector domain of the bipartite response regulators"/>
    <property type="match status" value="1"/>
</dbReference>
<accession>A0ABY2FQM5</accession>
<dbReference type="InterPro" id="IPR036388">
    <property type="entry name" value="WH-like_DNA-bd_sf"/>
</dbReference>
<dbReference type="InterPro" id="IPR011006">
    <property type="entry name" value="CheY-like_superfamily"/>
</dbReference>
<evidence type="ECO:0000256" key="1">
    <source>
        <dbReference type="ARBA" id="ARBA00023015"/>
    </source>
</evidence>
<dbReference type="RefSeq" id="WP_166679863.1">
    <property type="nucleotide sequence ID" value="NZ_SODU01000001.1"/>
</dbReference>
<dbReference type="GO" id="GO:0003677">
    <property type="term" value="F:DNA binding"/>
    <property type="evidence" value="ECO:0007669"/>
    <property type="project" value="UniProtKB-KW"/>
</dbReference>
<gene>
    <name evidence="7" type="ORF">EV137_2792</name>
</gene>
<feature type="modified residue" description="4-aspartylphosphate" evidence="4">
    <location>
        <position position="52"/>
    </location>
</feature>
<comment type="caution">
    <text evidence="7">The sequence shown here is derived from an EMBL/GenBank/DDBJ whole genome shotgun (WGS) entry which is preliminary data.</text>
</comment>
<evidence type="ECO:0000259" key="5">
    <source>
        <dbReference type="PROSITE" id="PS50043"/>
    </source>
</evidence>
<evidence type="ECO:0000313" key="7">
    <source>
        <dbReference type="EMBL" id="TDW95450.1"/>
    </source>
</evidence>
<evidence type="ECO:0000256" key="4">
    <source>
        <dbReference type="PROSITE-ProRule" id="PRU00169"/>
    </source>
</evidence>
<evidence type="ECO:0000313" key="8">
    <source>
        <dbReference type="Proteomes" id="UP000295060"/>
    </source>
</evidence>
<dbReference type="PANTHER" id="PTHR44688">
    <property type="entry name" value="DNA-BINDING TRANSCRIPTIONAL ACTIVATOR DEVR_DOSR"/>
    <property type="match status" value="1"/>
</dbReference>
<feature type="domain" description="HTH luxR-type" evidence="5">
    <location>
        <begin position="134"/>
        <end position="199"/>
    </location>
</feature>
<evidence type="ECO:0000256" key="2">
    <source>
        <dbReference type="ARBA" id="ARBA00023125"/>
    </source>
</evidence>
<dbReference type="PANTHER" id="PTHR44688:SF16">
    <property type="entry name" value="DNA-BINDING TRANSCRIPTIONAL ACTIVATOR DEVR_DOSR"/>
    <property type="match status" value="1"/>
</dbReference>
<dbReference type="InterPro" id="IPR001789">
    <property type="entry name" value="Sig_transdc_resp-reg_receiver"/>
</dbReference>
<dbReference type="CDD" id="cd06170">
    <property type="entry name" value="LuxR_C_like"/>
    <property type="match status" value="1"/>
</dbReference>
<organism evidence="7 8">
    <name type="scientific">Kribbella pratensis</name>
    <dbReference type="NCBI Taxonomy" id="2512112"/>
    <lineage>
        <taxon>Bacteria</taxon>
        <taxon>Bacillati</taxon>
        <taxon>Actinomycetota</taxon>
        <taxon>Actinomycetes</taxon>
        <taxon>Propionibacteriales</taxon>
        <taxon>Kribbellaceae</taxon>
        <taxon>Kribbella</taxon>
    </lineage>
</organism>
<dbReference type="Gene3D" id="1.10.10.10">
    <property type="entry name" value="Winged helix-like DNA-binding domain superfamily/Winged helix DNA-binding domain"/>
    <property type="match status" value="1"/>
</dbReference>
<dbReference type="Gene3D" id="3.40.50.2300">
    <property type="match status" value="1"/>
</dbReference>
<keyword evidence="8" id="KW-1185">Reference proteome</keyword>
<dbReference type="Pfam" id="PF00196">
    <property type="entry name" value="GerE"/>
    <property type="match status" value="1"/>
</dbReference>
<reference evidence="7 8" key="1">
    <citation type="submission" date="2019-03" db="EMBL/GenBank/DDBJ databases">
        <title>Genomic Encyclopedia of Type Strains, Phase III (KMG-III): the genomes of soil and plant-associated and newly described type strains.</title>
        <authorList>
            <person name="Whitman W."/>
        </authorList>
    </citation>
    <scope>NUCLEOTIDE SEQUENCE [LARGE SCALE GENOMIC DNA]</scope>
    <source>
        <strain evidence="7 8">VKMAc-2574</strain>
    </source>
</reference>
<name>A0ABY2FQM5_9ACTN</name>
<evidence type="ECO:0000256" key="3">
    <source>
        <dbReference type="ARBA" id="ARBA00023163"/>
    </source>
</evidence>
<dbReference type="InterPro" id="IPR000792">
    <property type="entry name" value="Tscrpt_reg_LuxR_C"/>
</dbReference>
<dbReference type="Proteomes" id="UP000295060">
    <property type="component" value="Unassembled WGS sequence"/>
</dbReference>
<protein>
    <submittedName>
        <fullName evidence="7">DNA-binding NarL/FixJ family response regulator</fullName>
    </submittedName>
</protein>
<dbReference type="SMART" id="SM00421">
    <property type="entry name" value="HTH_LUXR"/>
    <property type="match status" value="1"/>
</dbReference>
<evidence type="ECO:0000259" key="6">
    <source>
        <dbReference type="PROSITE" id="PS50110"/>
    </source>
</evidence>
<dbReference type="PROSITE" id="PS50043">
    <property type="entry name" value="HTH_LUXR_2"/>
    <property type="match status" value="1"/>
</dbReference>
<keyword evidence="2 7" id="KW-0238">DNA-binding</keyword>
<keyword evidence="4" id="KW-0597">Phosphoprotein</keyword>
<proteinExistence type="predicted"/>
<sequence>MRLAICDEQWLFASVLAAALGGRGHDVVLVTDDAAELLDSVARSRVELAVIDFLGGPLTTAQVCRRLKGLQPAPRVVLLVDSRDDEAWDTYDSGRADGLVNKACGLHTLTAAIGAVGRGSRVSEGWLVGGQRRQHTLVETLTTRELEVLHLVVRGLSTQQIAERLGVSRHTIRTHVQQVLRKLDVHGRGKLARAAVAAGLVDVGELATGDHR</sequence>
<dbReference type="PRINTS" id="PR00038">
    <property type="entry name" value="HTHLUXR"/>
</dbReference>
<dbReference type="SUPFAM" id="SSF52172">
    <property type="entry name" value="CheY-like"/>
    <property type="match status" value="1"/>
</dbReference>
<feature type="domain" description="Response regulatory" evidence="6">
    <location>
        <begin position="2"/>
        <end position="117"/>
    </location>
</feature>
<keyword evidence="1" id="KW-0805">Transcription regulation</keyword>
<keyword evidence="3" id="KW-0804">Transcription</keyword>
<dbReference type="InterPro" id="IPR016032">
    <property type="entry name" value="Sig_transdc_resp-reg_C-effctor"/>
</dbReference>
<dbReference type="EMBL" id="SODU01000001">
    <property type="protein sequence ID" value="TDW95450.1"/>
    <property type="molecule type" value="Genomic_DNA"/>
</dbReference>
<dbReference type="PROSITE" id="PS50110">
    <property type="entry name" value="RESPONSE_REGULATORY"/>
    <property type="match status" value="1"/>
</dbReference>